<dbReference type="Gene3D" id="2.30.30.40">
    <property type="entry name" value="SH3 Domains"/>
    <property type="match status" value="1"/>
</dbReference>
<accession>A0A139SHD1</accession>
<name>A0A139SHD1_9GAMM</name>
<keyword evidence="3" id="KW-1185">Reference proteome</keyword>
<dbReference type="SUPFAM" id="SSF50341">
    <property type="entry name" value="CheW-like"/>
    <property type="match status" value="1"/>
</dbReference>
<dbReference type="GO" id="GO:0007165">
    <property type="term" value="P:signal transduction"/>
    <property type="evidence" value="ECO:0007669"/>
    <property type="project" value="InterPro"/>
</dbReference>
<dbReference type="InterPro" id="IPR039315">
    <property type="entry name" value="CheW"/>
</dbReference>
<gene>
    <name evidence="2" type="ORF">AXE65_08010</name>
</gene>
<reference evidence="2 3" key="1">
    <citation type="submission" date="2016-02" db="EMBL/GenBank/DDBJ databases">
        <authorList>
            <person name="Wen L."/>
            <person name="He K."/>
            <person name="Yang H."/>
        </authorList>
    </citation>
    <scope>NUCLEOTIDE SEQUENCE [LARGE SCALE GENOMIC DNA]</scope>
    <source>
        <strain evidence="2 3">CV58</strain>
    </source>
</reference>
<evidence type="ECO:0000313" key="2">
    <source>
        <dbReference type="EMBL" id="KXU33956.1"/>
    </source>
</evidence>
<dbReference type="SMART" id="SM00260">
    <property type="entry name" value="CheW"/>
    <property type="match status" value="1"/>
</dbReference>
<dbReference type="Proteomes" id="UP000072660">
    <property type="component" value="Unassembled WGS sequence"/>
</dbReference>
<dbReference type="FunFam" id="2.40.50.180:FF:000001">
    <property type="entry name" value="Chemotaxis protein CheW"/>
    <property type="match status" value="1"/>
</dbReference>
<dbReference type="GO" id="GO:0005829">
    <property type="term" value="C:cytosol"/>
    <property type="evidence" value="ECO:0007669"/>
    <property type="project" value="TreeGrafter"/>
</dbReference>
<dbReference type="PANTHER" id="PTHR22617">
    <property type="entry name" value="CHEMOTAXIS SENSOR HISTIDINE KINASE-RELATED"/>
    <property type="match status" value="1"/>
</dbReference>
<organism evidence="2 3">
    <name type="scientific">Ventosimonas gracilis</name>
    <dbReference type="NCBI Taxonomy" id="1680762"/>
    <lineage>
        <taxon>Bacteria</taxon>
        <taxon>Pseudomonadati</taxon>
        <taxon>Pseudomonadota</taxon>
        <taxon>Gammaproteobacteria</taxon>
        <taxon>Pseudomonadales</taxon>
        <taxon>Ventosimonadaceae</taxon>
        <taxon>Ventosimonas</taxon>
    </lineage>
</organism>
<dbReference type="AlphaFoldDB" id="A0A139SHD1"/>
<feature type="domain" description="CheW-like" evidence="1">
    <location>
        <begin position="13"/>
        <end position="153"/>
    </location>
</feature>
<evidence type="ECO:0000259" key="1">
    <source>
        <dbReference type="PROSITE" id="PS50851"/>
    </source>
</evidence>
<dbReference type="OrthoDB" id="9790406at2"/>
<protein>
    <submittedName>
        <fullName evidence="2">Chemotaxis protein CheW</fullName>
    </submittedName>
</protein>
<dbReference type="CDD" id="cd00732">
    <property type="entry name" value="CheW"/>
    <property type="match status" value="1"/>
</dbReference>
<dbReference type="GO" id="GO:0006935">
    <property type="term" value="P:chemotaxis"/>
    <property type="evidence" value="ECO:0007669"/>
    <property type="project" value="InterPro"/>
</dbReference>
<dbReference type="PROSITE" id="PS50851">
    <property type="entry name" value="CHEW"/>
    <property type="match status" value="1"/>
</dbReference>
<comment type="caution">
    <text evidence="2">The sequence shown here is derived from an EMBL/GenBank/DDBJ whole genome shotgun (WGS) entry which is preliminary data.</text>
</comment>
<dbReference type="InterPro" id="IPR036061">
    <property type="entry name" value="CheW-like_dom_sf"/>
</dbReference>
<dbReference type="InterPro" id="IPR002545">
    <property type="entry name" value="CheW-lke_dom"/>
</dbReference>
<dbReference type="Pfam" id="PF01584">
    <property type="entry name" value="CheW"/>
    <property type="match status" value="1"/>
</dbReference>
<dbReference type="EMBL" id="LSZO01000220">
    <property type="protein sequence ID" value="KXU33956.1"/>
    <property type="molecule type" value="Genomic_DNA"/>
</dbReference>
<dbReference type="PANTHER" id="PTHR22617:SF23">
    <property type="entry name" value="CHEMOTAXIS PROTEIN CHEW"/>
    <property type="match status" value="1"/>
</dbReference>
<proteinExistence type="predicted"/>
<dbReference type="Gene3D" id="2.40.50.180">
    <property type="entry name" value="CheA-289, Domain 4"/>
    <property type="match status" value="1"/>
</dbReference>
<evidence type="ECO:0000313" key="3">
    <source>
        <dbReference type="Proteomes" id="UP000072660"/>
    </source>
</evidence>
<dbReference type="RefSeq" id="WP_068393408.1">
    <property type="nucleotide sequence ID" value="NZ_LSZO01000220.1"/>
</dbReference>
<sequence length="159" mass="17478">MNHASKPSQDDPLLQWVTFRLAGESYAINVMQVQEVLRPAEIAPVPGAPPQVLGIINLRGHVLTVIDTRQPFGLPPAELTESSRILVIEAEGQVIGLLADSVAEVVYLHQSAIENLPSLASEENRRFIQGLCKRGEELLILLDLPQLLAQQDWLNHGNP</sequence>